<evidence type="ECO:0000259" key="2">
    <source>
        <dbReference type="Pfam" id="PF18879"/>
    </source>
</evidence>
<evidence type="ECO:0000313" key="4">
    <source>
        <dbReference type="Proteomes" id="UP000694460"/>
    </source>
</evidence>
<organism evidence="3 4">
    <name type="scientific">Mycolicibacterium lutetiense</name>
    <dbReference type="NCBI Taxonomy" id="1641992"/>
    <lineage>
        <taxon>Bacteria</taxon>
        <taxon>Bacillati</taxon>
        <taxon>Actinomycetota</taxon>
        <taxon>Actinomycetes</taxon>
        <taxon>Mycobacteriales</taxon>
        <taxon>Mycobacteriaceae</taxon>
        <taxon>Mycolicibacterium</taxon>
    </lineage>
</organism>
<accession>A0ABS4ZYI3</accession>
<dbReference type="InterPro" id="IPR043796">
    <property type="entry name" value="ESX-1_EspA/EspE-like"/>
</dbReference>
<feature type="region of interest" description="Disordered" evidence="1">
    <location>
        <begin position="108"/>
        <end position="127"/>
    </location>
</feature>
<dbReference type="Pfam" id="PF18879">
    <property type="entry name" value="EspA_EspE"/>
    <property type="match status" value="1"/>
</dbReference>
<dbReference type="RefSeq" id="WP_209920055.1">
    <property type="nucleotide sequence ID" value="NZ_JAGIOP010000002.1"/>
</dbReference>
<protein>
    <submittedName>
        <fullName evidence="3">Uncharacterized protein YukE</fullName>
    </submittedName>
</protein>
<reference evidence="3 4" key="1">
    <citation type="submission" date="2021-03" db="EMBL/GenBank/DDBJ databases">
        <title>Sequencing the genomes of 1000 actinobacteria strains.</title>
        <authorList>
            <person name="Klenk H.-P."/>
        </authorList>
    </citation>
    <scope>NUCLEOTIDE SEQUENCE [LARGE SCALE GENOMIC DNA]</scope>
    <source>
        <strain evidence="3 4">DSM 46713</strain>
    </source>
</reference>
<name>A0ABS4ZYI3_9MYCO</name>
<feature type="compositionally biased region" description="Polar residues" evidence="1">
    <location>
        <begin position="116"/>
        <end position="126"/>
    </location>
</feature>
<gene>
    <name evidence="3" type="ORF">JOF57_004477</name>
</gene>
<evidence type="ECO:0000313" key="3">
    <source>
        <dbReference type="EMBL" id="MBP2454564.1"/>
    </source>
</evidence>
<proteinExistence type="predicted"/>
<comment type="caution">
    <text evidence="3">The sequence shown here is derived from an EMBL/GenBank/DDBJ whole genome shotgun (WGS) entry which is preliminary data.</text>
</comment>
<evidence type="ECO:0000256" key="1">
    <source>
        <dbReference type="SAM" id="MobiDB-lite"/>
    </source>
</evidence>
<feature type="domain" description="ESX-1 secretion-associated protein EspA/EspE-like" evidence="2">
    <location>
        <begin position="79"/>
        <end position="160"/>
    </location>
</feature>
<dbReference type="EMBL" id="JAGIOP010000002">
    <property type="protein sequence ID" value="MBP2454564.1"/>
    <property type="molecule type" value="Genomic_DNA"/>
</dbReference>
<dbReference type="Proteomes" id="UP000694460">
    <property type="component" value="Unassembled WGS sequence"/>
</dbReference>
<keyword evidence="4" id="KW-1185">Reference proteome</keyword>
<sequence length="239" mass="24436">MSFWDAAEKVSKTLSKSDELSDLGDANTLWSTKSHNDAGDKLGLGSDAIGLVQMLIGKSVATPIINVGLLGIQGMTLTCGIGNPDTGDRFGQGAEQLGQVHDTLESAKPTAGWQGGASQAYTGQDAKQQERAREIAEADKALEAIVRKQANQIDQTRSFLGTCATVLGYAILPAMIAKVSGPQGPAVAMAIEIGAVAGSVPLAAGQMSAMSAKSAANAVEVGKVIGQYTKVAASATFGQ</sequence>